<evidence type="ECO:0000256" key="3">
    <source>
        <dbReference type="ARBA" id="ARBA00022618"/>
    </source>
</evidence>
<dbReference type="Gene3D" id="3.30.1400.10">
    <property type="entry name" value="ZipA, C-terminal FtsZ-binding domain"/>
    <property type="match status" value="1"/>
</dbReference>
<dbReference type="Pfam" id="PF04354">
    <property type="entry name" value="ZipA_C"/>
    <property type="match status" value="1"/>
</dbReference>
<proteinExistence type="inferred from homology"/>
<dbReference type="SUPFAM" id="SSF64383">
    <property type="entry name" value="Cell-division protein ZipA, C-terminal domain"/>
    <property type="match status" value="1"/>
</dbReference>
<feature type="domain" description="ZipA C-terminal FtsZ-binding" evidence="11">
    <location>
        <begin position="273"/>
        <end position="398"/>
    </location>
</feature>
<feature type="region of interest" description="Disordered" evidence="10">
    <location>
        <begin position="48"/>
        <end position="68"/>
    </location>
</feature>
<reference evidence="12" key="1">
    <citation type="submission" date="2020-11" db="EMBL/GenBank/DDBJ databases">
        <title>Azospira restricta DSM 18626 genome sequence.</title>
        <authorList>
            <person name="Moe W.M."/>
        </authorList>
    </citation>
    <scope>NUCLEOTIDE SEQUENCE</scope>
    <source>
        <strain evidence="12">DSM 18626</strain>
    </source>
</reference>
<keyword evidence="5" id="KW-1133">Transmembrane helix</keyword>
<organism evidence="12 13">
    <name type="scientific">Azospira restricta</name>
    <dbReference type="NCBI Taxonomy" id="404405"/>
    <lineage>
        <taxon>Bacteria</taxon>
        <taxon>Pseudomonadati</taxon>
        <taxon>Pseudomonadota</taxon>
        <taxon>Betaproteobacteria</taxon>
        <taxon>Rhodocyclales</taxon>
        <taxon>Rhodocyclaceae</taxon>
        <taxon>Azospira</taxon>
    </lineage>
</organism>
<evidence type="ECO:0000256" key="8">
    <source>
        <dbReference type="RuleBase" id="RU003612"/>
    </source>
</evidence>
<dbReference type="Proteomes" id="UP000663444">
    <property type="component" value="Chromosome"/>
</dbReference>
<evidence type="ECO:0000256" key="1">
    <source>
        <dbReference type="ARBA" id="ARBA00022475"/>
    </source>
</evidence>
<dbReference type="GO" id="GO:0000917">
    <property type="term" value="P:division septum assembly"/>
    <property type="evidence" value="ECO:0007669"/>
    <property type="project" value="TreeGrafter"/>
</dbReference>
<dbReference type="GO" id="GO:0005886">
    <property type="term" value="C:plasma membrane"/>
    <property type="evidence" value="ECO:0007669"/>
    <property type="project" value="UniProtKB-SubCell"/>
</dbReference>
<dbReference type="SMART" id="SM00771">
    <property type="entry name" value="ZipA_C"/>
    <property type="match status" value="1"/>
</dbReference>
<evidence type="ECO:0000313" key="13">
    <source>
        <dbReference type="Proteomes" id="UP000663444"/>
    </source>
</evidence>
<dbReference type="AlphaFoldDB" id="A0A974PWB8"/>
<dbReference type="RefSeq" id="WP_203386227.1">
    <property type="nucleotide sequence ID" value="NZ_CP064781.1"/>
</dbReference>
<evidence type="ECO:0000256" key="4">
    <source>
        <dbReference type="ARBA" id="ARBA00022692"/>
    </source>
</evidence>
<keyword evidence="4 9" id="KW-0812">Transmembrane</keyword>
<keyword evidence="3 8" id="KW-0132">Cell division</keyword>
<dbReference type="InterPro" id="IPR007449">
    <property type="entry name" value="ZipA_FtsZ-bd_C"/>
</dbReference>
<dbReference type="KEGG" id="ares:IWH25_13075"/>
<keyword evidence="1 9" id="KW-1003">Cell membrane</keyword>
<keyword evidence="7 8" id="KW-0131">Cell cycle</keyword>
<keyword evidence="2 9" id="KW-0997">Cell inner membrane</keyword>
<protein>
    <recommendedName>
        <fullName evidence="8">Cell division protein ZipA</fullName>
    </recommendedName>
</protein>
<evidence type="ECO:0000256" key="6">
    <source>
        <dbReference type="ARBA" id="ARBA00023136"/>
    </source>
</evidence>
<evidence type="ECO:0000256" key="9">
    <source>
        <dbReference type="RuleBase" id="RU003613"/>
    </source>
</evidence>
<accession>A0A974PWB8</accession>
<gene>
    <name evidence="12" type="ORF">IWH25_13075</name>
</gene>
<evidence type="ECO:0000256" key="7">
    <source>
        <dbReference type="ARBA" id="ARBA00023306"/>
    </source>
</evidence>
<evidence type="ECO:0000256" key="2">
    <source>
        <dbReference type="ARBA" id="ARBA00022519"/>
    </source>
</evidence>
<comment type="similarity">
    <text evidence="8">Belongs to the ZipA family.</text>
</comment>
<comment type="function">
    <text evidence="8">Essential cell division protein that stabilizes the FtsZ protofilaments by cross-linking them and that serves as a cytoplasmic membrane anchor for the Z ring. Also required for the recruitment to the septal ring of downstream cell division proteins.</text>
</comment>
<dbReference type="EMBL" id="CP064781">
    <property type="protein sequence ID" value="QRJ62698.1"/>
    <property type="molecule type" value="Genomic_DNA"/>
</dbReference>
<dbReference type="PANTHER" id="PTHR38685:SF1">
    <property type="entry name" value="CELL DIVISION PROTEIN ZIPA"/>
    <property type="match status" value="1"/>
</dbReference>
<dbReference type="InterPro" id="IPR036765">
    <property type="entry name" value="ZipA_FtsZ-bd_C_sf"/>
</dbReference>
<name>A0A974PWB8_9RHOO</name>
<keyword evidence="6 9" id="KW-0472">Membrane</keyword>
<evidence type="ECO:0000256" key="10">
    <source>
        <dbReference type="SAM" id="MobiDB-lite"/>
    </source>
</evidence>
<evidence type="ECO:0000259" key="11">
    <source>
        <dbReference type="SMART" id="SM00771"/>
    </source>
</evidence>
<dbReference type="PANTHER" id="PTHR38685">
    <property type="entry name" value="CELL DIVISION PROTEIN ZIPA"/>
    <property type="match status" value="1"/>
</dbReference>
<evidence type="ECO:0000313" key="12">
    <source>
        <dbReference type="EMBL" id="QRJ62698.1"/>
    </source>
</evidence>
<dbReference type="InterPro" id="IPR011919">
    <property type="entry name" value="Cell_div_ZipA"/>
</dbReference>
<evidence type="ECO:0000256" key="5">
    <source>
        <dbReference type="ARBA" id="ARBA00022989"/>
    </source>
</evidence>
<sequence length="422" mass="44777">MNELQLGLLGLGACAVVGVFAYNKWQERRHRQLVEQALPRAHADILLGDEDDLPAPPPAAAVDDAPTAPAEPEIAAVPPLRTRHGERIEPVLSTADDDCGGDEPVLLETVAEEAVAMPADAVPVAIPAAAMAPAAVPEPPRIPLPVGDGTPDGIVSPAIDYVAAFELVEPVSGGQILDSQRELLSRLAKPIGWAGYNDRSGLWERVAADGAYRRLRIGLLLADRRGPLGEADLLTFHGAMLNLADELLAVADMPPREPALDAAVALDHFCANVDIQIGINVVSKSQAFPGTKIRALAEAAGMVLDSSGRFVRCDDDGHVLYTLANLEAAGFAAEAMKTMSTHGLVFILDVPCVSHGDRVFAQMLDLARRMADTLNGVLVDDNRRPLTESMLDPFRRQIGQYQSQLAAKGLPAGGPLALRLFA</sequence>
<dbReference type="GO" id="GO:0032153">
    <property type="term" value="C:cell division site"/>
    <property type="evidence" value="ECO:0007669"/>
    <property type="project" value="TreeGrafter"/>
</dbReference>
<comment type="subcellular location">
    <subcellularLocation>
        <location evidence="9">Cell inner membrane</location>
        <topology evidence="9">Single-pass type I membrane protein</topology>
    </subcellularLocation>
</comment>
<keyword evidence="13" id="KW-1185">Reference proteome</keyword>